<dbReference type="InterPro" id="IPR017896">
    <property type="entry name" value="4Fe4S_Fe-S-bd"/>
</dbReference>
<evidence type="ECO:0000256" key="3">
    <source>
        <dbReference type="ARBA" id="ARBA00023014"/>
    </source>
</evidence>
<accession>A0A346Y488</accession>
<protein>
    <recommendedName>
        <fullName evidence="4">4Fe-4S ferredoxin-type domain-containing protein</fullName>
    </recommendedName>
</protein>
<proteinExistence type="predicted"/>
<dbReference type="OrthoDB" id="9779457at2"/>
<dbReference type="InterPro" id="IPR017900">
    <property type="entry name" value="4Fe4S_Fe_S_CS"/>
</dbReference>
<feature type="domain" description="4Fe-4S ferredoxin-type" evidence="4">
    <location>
        <begin position="34"/>
        <end position="64"/>
    </location>
</feature>
<dbReference type="SUPFAM" id="SSF54862">
    <property type="entry name" value="4Fe-4S ferredoxins"/>
    <property type="match status" value="1"/>
</dbReference>
<dbReference type="RefSeq" id="WP_108667361.1">
    <property type="nucleotide sequence ID" value="NZ_CAXIBR010000140.1"/>
</dbReference>
<dbReference type="AlphaFoldDB" id="A0A346Y488"/>
<dbReference type="PROSITE" id="PS00198">
    <property type="entry name" value="4FE4S_FER_1"/>
    <property type="match status" value="2"/>
</dbReference>
<keyword evidence="6" id="KW-1185">Reference proteome</keyword>
<evidence type="ECO:0000313" key="6">
    <source>
        <dbReference type="Proteomes" id="UP000264006"/>
    </source>
</evidence>
<evidence type="ECO:0000313" key="5">
    <source>
        <dbReference type="EMBL" id="AXV09285.1"/>
    </source>
</evidence>
<dbReference type="GO" id="GO:0046872">
    <property type="term" value="F:metal ion binding"/>
    <property type="evidence" value="ECO:0007669"/>
    <property type="project" value="UniProtKB-KW"/>
</dbReference>
<feature type="domain" description="4Fe-4S ferredoxin-type" evidence="4">
    <location>
        <begin position="83"/>
        <end position="112"/>
    </location>
</feature>
<keyword evidence="3" id="KW-0411">Iron-sulfur</keyword>
<dbReference type="Pfam" id="PF12838">
    <property type="entry name" value="Fer4_7"/>
    <property type="match status" value="1"/>
</dbReference>
<dbReference type="GO" id="GO:0051536">
    <property type="term" value="F:iron-sulfur cluster binding"/>
    <property type="evidence" value="ECO:0007669"/>
    <property type="project" value="UniProtKB-KW"/>
</dbReference>
<gene>
    <name evidence="5" type="ORF">DVS28_a4624</name>
</gene>
<keyword evidence="1" id="KW-0479">Metal-binding</keyword>
<dbReference type="EMBL" id="CP031165">
    <property type="protein sequence ID" value="AXV09285.1"/>
    <property type="molecule type" value="Genomic_DNA"/>
</dbReference>
<reference evidence="5 6" key="1">
    <citation type="submission" date="2018-09" db="EMBL/GenBank/DDBJ databases">
        <title>Complete genome sequence of Euzebya sp. DY32-46 isolated from seawater of Pacific Ocean.</title>
        <authorList>
            <person name="Xu L."/>
            <person name="Wu Y.-H."/>
            <person name="Xu X.-W."/>
        </authorList>
    </citation>
    <scope>NUCLEOTIDE SEQUENCE [LARGE SCALE GENOMIC DNA]</scope>
    <source>
        <strain evidence="5 6">DY32-46</strain>
    </source>
</reference>
<evidence type="ECO:0000259" key="4">
    <source>
        <dbReference type="PROSITE" id="PS51379"/>
    </source>
</evidence>
<name>A0A346Y488_9ACTN</name>
<dbReference type="PROSITE" id="PS51379">
    <property type="entry name" value="4FE4S_FER_2"/>
    <property type="match status" value="2"/>
</dbReference>
<dbReference type="Proteomes" id="UP000264006">
    <property type="component" value="Chromosome"/>
</dbReference>
<keyword evidence="2" id="KW-0408">Iron</keyword>
<evidence type="ECO:0000256" key="2">
    <source>
        <dbReference type="ARBA" id="ARBA00023004"/>
    </source>
</evidence>
<evidence type="ECO:0000256" key="1">
    <source>
        <dbReference type="ARBA" id="ARBA00022723"/>
    </source>
</evidence>
<organism evidence="5 6">
    <name type="scientific">Euzebya pacifica</name>
    <dbReference type="NCBI Taxonomy" id="1608957"/>
    <lineage>
        <taxon>Bacteria</taxon>
        <taxon>Bacillati</taxon>
        <taxon>Actinomycetota</taxon>
        <taxon>Nitriliruptoria</taxon>
        <taxon>Euzebyales</taxon>
    </lineage>
</organism>
<dbReference type="KEGG" id="euz:DVS28_a4624"/>
<dbReference type="Gene3D" id="3.30.70.3270">
    <property type="match status" value="1"/>
</dbReference>
<sequence>MGLTDQGLHPEIYDDYRIETVDPSWLQERVKPKRHIGLTPELCILCRACEDVCPWECIWMLAPDVITDAENPEVMTLAQSSSATFIIDDNECTRCAICVERCPSDALWLGRVES</sequence>